<keyword evidence="1" id="KW-0805">Transcription regulation</keyword>
<evidence type="ECO:0000256" key="1">
    <source>
        <dbReference type="ARBA" id="ARBA00023015"/>
    </source>
</evidence>
<dbReference type="PROSITE" id="PS01124">
    <property type="entry name" value="HTH_ARAC_FAMILY_2"/>
    <property type="match status" value="1"/>
</dbReference>
<dbReference type="PANTHER" id="PTHR43280:SF2">
    <property type="entry name" value="HTH-TYPE TRANSCRIPTIONAL REGULATOR EXSA"/>
    <property type="match status" value="1"/>
</dbReference>
<dbReference type="Pfam" id="PF12833">
    <property type="entry name" value="HTH_18"/>
    <property type="match status" value="1"/>
</dbReference>
<evidence type="ECO:0000313" key="7">
    <source>
        <dbReference type="Proteomes" id="UP001652445"/>
    </source>
</evidence>
<feature type="transmembrane region" description="Helical" evidence="4">
    <location>
        <begin position="312"/>
        <end position="334"/>
    </location>
</feature>
<evidence type="ECO:0000259" key="5">
    <source>
        <dbReference type="PROSITE" id="PS01124"/>
    </source>
</evidence>
<dbReference type="SUPFAM" id="SSF46689">
    <property type="entry name" value="Homeodomain-like"/>
    <property type="match status" value="2"/>
</dbReference>
<accession>A0ABT2UKN9</accession>
<dbReference type="InterPro" id="IPR020449">
    <property type="entry name" value="Tscrpt_reg_AraC-type_HTH"/>
</dbReference>
<organism evidence="6 7">
    <name type="scientific">Paenibacillus baimaensis</name>
    <dbReference type="NCBI Taxonomy" id="2982185"/>
    <lineage>
        <taxon>Bacteria</taxon>
        <taxon>Bacillati</taxon>
        <taxon>Bacillota</taxon>
        <taxon>Bacilli</taxon>
        <taxon>Bacillales</taxon>
        <taxon>Paenibacillaceae</taxon>
        <taxon>Paenibacillus</taxon>
    </lineage>
</organism>
<dbReference type="Gene3D" id="1.10.10.60">
    <property type="entry name" value="Homeodomain-like"/>
    <property type="match status" value="2"/>
</dbReference>
<dbReference type="EMBL" id="JAOQIO010000084">
    <property type="protein sequence ID" value="MCU6794442.1"/>
    <property type="molecule type" value="Genomic_DNA"/>
</dbReference>
<keyword evidence="2" id="KW-0238">DNA-binding</keyword>
<dbReference type="PRINTS" id="PR00032">
    <property type="entry name" value="HTHARAC"/>
</dbReference>
<reference evidence="6 7" key="1">
    <citation type="submission" date="2022-09" db="EMBL/GenBank/DDBJ databases">
        <authorList>
            <person name="Han X.L."/>
            <person name="Wang Q."/>
            <person name="Lu T."/>
        </authorList>
    </citation>
    <scope>NUCLEOTIDE SEQUENCE [LARGE SCALE GENOMIC DNA]</scope>
    <source>
        <strain evidence="6 7">WQ 127069</strain>
    </source>
</reference>
<dbReference type="Proteomes" id="UP001652445">
    <property type="component" value="Unassembled WGS sequence"/>
</dbReference>
<comment type="caution">
    <text evidence="6">The sequence shown here is derived from an EMBL/GenBank/DDBJ whole genome shotgun (WGS) entry which is preliminary data.</text>
</comment>
<dbReference type="InterPro" id="IPR018062">
    <property type="entry name" value="HTH_AraC-typ_CS"/>
</dbReference>
<evidence type="ECO:0000256" key="4">
    <source>
        <dbReference type="SAM" id="Phobius"/>
    </source>
</evidence>
<gene>
    <name evidence="6" type="ORF">OB236_20245</name>
</gene>
<proteinExistence type="predicted"/>
<name>A0ABT2UKN9_9BACL</name>
<dbReference type="RefSeq" id="WP_262685599.1">
    <property type="nucleotide sequence ID" value="NZ_JAOQIO010000084.1"/>
</dbReference>
<feature type="domain" description="HTH araC/xylS-type" evidence="5">
    <location>
        <begin position="681"/>
        <end position="779"/>
    </location>
</feature>
<evidence type="ECO:0000313" key="6">
    <source>
        <dbReference type="EMBL" id="MCU6794442.1"/>
    </source>
</evidence>
<feature type="transmembrane region" description="Helical" evidence="4">
    <location>
        <begin position="26"/>
        <end position="49"/>
    </location>
</feature>
<dbReference type="PANTHER" id="PTHR43280">
    <property type="entry name" value="ARAC-FAMILY TRANSCRIPTIONAL REGULATOR"/>
    <property type="match status" value="1"/>
</dbReference>
<keyword evidence="4" id="KW-0472">Membrane</keyword>
<dbReference type="InterPro" id="IPR009057">
    <property type="entry name" value="Homeodomain-like_sf"/>
</dbReference>
<dbReference type="InterPro" id="IPR018060">
    <property type="entry name" value="HTH_AraC"/>
</dbReference>
<protein>
    <submittedName>
        <fullName evidence="6">AraC family transcriptional regulator</fullName>
    </submittedName>
</protein>
<keyword evidence="7" id="KW-1185">Reference proteome</keyword>
<evidence type="ECO:0000256" key="3">
    <source>
        <dbReference type="ARBA" id="ARBA00023163"/>
    </source>
</evidence>
<keyword evidence="4" id="KW-1133">Transmembrane helix</keyword>
<dbReference type="PROSITE" id="PS00041">
    <property type="entry name" value="HTH_ARAC_FAMILY_1"/>
    <property type="match status" value="1"/>
</dbReference>
<keyword evidence="3" id="KW-0804">Transcription</keyword>
<keyword evidence="4" id="KW-0812">Transmembrane</keyword>
<dbReference type="SMART" id="SM00342">
    <property type="entry name" value="HTH_ARAC"/>
    <property type="match status" value="1"/>
</dbReference>
<evidence type="ECO:0000256" key="2">
    <source>
        <dbReference type="ARBA" id="ARBA00023125"/>
    </source>
</evidence>
<sequence>MTIRMSLLFKLKSFNNKLFWKFFAKYFMLILIPAILASAFTNLFVVSLIQKEAEQSSYIVMKNNARQADASFHSLQVDMINLLSSSNMKSILKYAGKSQLNMEQTEMIYAMMTQVNSVITEPLVSGAFLYFANADLVIDNNIYTNKSFYFKNYYSLDESESSKLIAQFKGKQMMRFTDPYPANLRNNVLGDNQTRGSNVSVMMSYPFNSDNPEVYFEVHFQKEKLERLIQTQEKWISRTAIIHTDGSVISQSDTAELNLNSLNEAILAKSEGAFSAYNDQQAVSFVRSEYDSSWYYISWVDLKTLLKPAETLRVLSIVFVLFFLLVGAFVSYYLSRRLYTPILEIRNRLQAHQSFTPPDGVEIVPDGNDFDMIKRFSKLLISEHKEMSQWVKGALPIVQEDFITQILLGEYRDNLSIDYYSKEIAFPCEIKAARTVLVIEYHYYAHVLEQLSETSKSFLLVELKEKIGKQVSNQMWLSQTRADVLACVWHHDLDNSTDAAEIARQIKLVLEPYMTYFKSTIGIGRTVQEIGELHSSYQYGLAMLKQKSLNAEVEICSEDDAWEDRAQMDSFLSSEEVNRIANMYKAQEYERLLQSALYLLELGQRKQAGAMQMKSLCADVLNTWIRAVETGRNDFNISLYSGLFESLNRCQTWDELKQHFEHIHSLLFQASSSMNRSDQFAEVVQYINEHYQEELSIEWFAGTMNMSVSHFSRTFKEAVGEKYMEYITKYRLSMAKKLLNETDMKIEEIAERVGYLGSNAFIRMFRKYEGITPGKYRNVK</sequence>